<dbReference type="GO" id="GO:0051453">
    <property type="term" value="P:regulation of intracellular pH"/>
    <property type="evidence" value="ECO:0007669"/>
    <property type="project" value="TreeGrafter"/>
</dbReference>
<evidence type="ECO:0000256" key="6">
    <source>
        <dbReference type="ARBA" id="ARBA00022989"/>
    </source>
</evidence>
<feature type="transmembrane region" description="Helical" evidence="8">
    <location>
        <begin position="342"/>
        <end position="363"/>
    </location>
</feature>
<feature type="transmembrane region" description="Helical" evidence="8">
    <location>
        <begin position="290"/>
        <end position="311"/>
    </location>
</feature>
<dbReference type="GO" id="GO:0012505">
    <property type="term" value="C:endomembrane system"/>
    <property type="evidence" value="ECO:0007669"/>
    <property type="project" value="UniProtKB-SubCell"/>
</dbReference>
<dbReference type="RefSeq" id="XP_024745888.1">
    <property type="nucleotide sequence ID" value="XM_024891659.1"/>
</dbReference>
<feature type="transmembrane region" description="Helical" evidence="8">
    <location>
        <begin position="251"/>
        <end position="270"/>
    </location>
</feature>
<dbReference type="AlphaFoldDB" id="A0A2T4B009"/>
<dbReference type="PANTHER" id="PTHR10981:SF0">
    <property type="entry name" value="BATTENIN"/>
    <property type="match status" value="1"/>
</dbReference>
<feature type="transmembrane region" description="Helical" evidence="8">
    <location>
        <begin position="175"/>
        <end position="191"/>
    </location>
</feature>
<dbReference type="GeneID" id="36599777"/>
<evidence type="ECO:0000256" key="2">
    <source>
        <dbReference type="ARBA" id="ARBA00007467"/>
    </source>
</evidence>
<feature type="transmembrane region" description="Helical" evidence="8">
    <location>
        <begin position="318"/>
        <end position="336"/>
    </location>
</feature>
<name>A0A2T4B009_9HYPO</name>
<keyword evidence="8" id="KW-0926">Vacuole</keyword>
<dbReference type="PRINTS" id="PR01315">
    <property type="entry name" value="BATTENIN"/>
</dbReference>
<evidence type="ECO:0000256" key="3">
    <source>
        <dbReference type="ARBA" id="ARBA00022448"/>
    </source>
</evidence>
<organism evidence="9 10">
    <name type="scientific">Trichoderma citrinoviride</name>
    <dbReference type="NCBI Taxonomy" id="58853"/>
    <lineage>
        <taxon>Eukaryota</taxon>
        <taxon>Fungi</taxon>
        <taxon>Dikarya</taxon>
        <taxon>Ascomycota</taxon>
        <taxon>Pezizomycotina</taxon>
        <taxon>Sordariomycetes</taxon>
        <taxon>Hypocreomycetidae</taxon>
        <taxon>Hypocreales</taxon>
        <taxon>Hypocreaceae</taxon>
        <taxon>Trichoderma</taxon>
    </lineage>
</organism>
<comment type="similarity">
    <text evidence="2 8">Belongs to the battenin family.</text>
</comment>
<keyword evidence="7 8" id="KW-0472">Membrane</keyword>
<keyword evidence="10" id="KW-1185">Reference proteome</keyword>
<dbReference type="InterPro" id="IPR003492">
    <property type="entry name" value="Battenin_disease_Cln3"/>
</dbReference>
<keyword evidence="3" id="KW-0813">Transport</keyword>
<keyword evidence="6 8" id="KW-1133">Transmembrane helix</keyword>
<dbReference type="Pfam" id="PF02487">
    <property type="entry name" value="CLN3"/>
    <property type="match status" value="1"/>
</dbReference>
<gene>
    <name evidence="9" type="ORF">BBK36DRAFT_1128755</name>
</gene>
<accession>A0A2T4B009</accession>
<dbReference type="SUPFAM" id="SSF103473">
    <property type="entry name" value="MFS general substrate transporter"/>
    <property type="match status" value="1"/>
</dbReference>
<sequence length="423" mass="45518">MPALKTPPRGSGAVSTAGWDLRTFIAFGIVGFANAILPYIILSSLYLIITFSQPIVLLIELFPALGVKLLVPHILHYTPHWFWLLLLTSCWILATIAANAAPPNVIAPIRLLIALLASATAAVGEVFFLSRLSQYGKTALAGWGTGTAVGGALRAVLPVLVTVRMGIMLRDATGYAYYLLVALMVAYFLVLPSPRSHRGEKWPTEIELAAEDDAVSEMGSQNCSLLSAKPSSYISFWERFRSNLRLLSNKLLRLYIDPLLLVTAAQIFVLSGTPRASMVLQNFSGYSTFLAAYGLAFQTGNVIARSTALLLRARRPRLVFAMLVACSLAVILNTALMLSENVYVAFGLVSVVGWLSGFMYMNILGAAMEYLGRNPEADAEFALGSIGVGETVGILIGGLAGVTFEAQLCGLASRNGRWCSTIT</sequence>
<keyword evidence="4 8" id="KW-0812">Transmembrane</keyword>
<dbReference type="GO" id="GO:0006865">
    <property type="term" value="P:amino acid transport"/>
    <property type="evidence" value="ECO:0007669"/>
    <property type="project" value="UniProtKB-KW"/>
</dbReference>
<dbReference type="InterPro" id="IPR036259">
    <property type="entry name" value="MFS_trans_sf"/>
</dbReference>
<dbReference type="EMBL" id="KZ680222">
    <property type="protein sequence ID" value="PTB62568.1"/>
    <property type="molecule type" value="Genomic_DNA"/>
</dbReference>
<proteinExistence type="inferred from homology"/>
<evidence type="ECO:0000256" key="1">
    <source>
        <dbReference type="ARBA" id="ARBA00004127"/>
    </source>
</evidence>
<dbReference type="Proteomes" id="UP000241546">
    <property type="component" value="Unassembled WGS sequence"/>
</dbReference>
<evidence type="ECO:0000313" key="10">
    <source>
        <dbReference type="Proteomes" id="UP000241546"/>
    </source>
</evidence>
<reference evidence="10" key="1">
    <citation type="submission" date="2016-07" db="EMBL/GenBank/DDBJ databases">
        <title>Multiple horizontal gene transfer events from other fungi enriched the ability of initially mycotrophic Trichoderma (Ascomycota) to feed on dead plant biomass.</title>
        <authorList>
            <consortium name="DOE Joint Genome Institute"/>
            <person name="Atanasova L."/>
            <person name="Chenthamara K."/>
            <person name="Zhang J."/>
            <person name="Grujic M."/>
            <person name="Henrissat B."/>
            <person name="Kuo A."/>
            <person name="Aerts A."/>
            <person name="Salamov A."/>
            <person name="Lipzen A."/>
            <person name="Labutti K."/>
            <person name="Barry K."/>
            <person name="Miao Y."/>
            <person name="Rahimi M.J."/>
            <person name="Shen Q."/>
            <person name="Grigoriev I.V."/>
            <person name="Kubicek C.P."/>
            <person name="Druzhinina I.S."/>
        </authorList>
    </citation>
    <scope>NUCLEOTIDE SEQUENCE [LARGE SCALE GENOMIC DNA]</scope>
    <source>
        <strain evidence="10">TUCIM 6016</strain>
    </source>
</reference>
<comment type="subcellular location">
    <subcellularLocation>
        <location evidence="1">Endomembrane system</location>
        <topology evidence="1">Multi-pass membrane protein</topology>
    </subcellularLocation>
    <subcellularLocation>
        <location evidence="8">Vacuole membrane</location>
        <topology evidence="8">Multi-pass membrane protein</topology>
    </subcellularLocation>
</comment>
<keyword evidence="5" id="KW-0029">Amino-acid transport</keyword>
<protein>
    <recommendedName>
        <fullName evidence="8">Protein BTN</fullName>
    </recommendedName>
</protein>
<feature type="transmembrane region" description="Helical" evidence="8">
    <location>
        <begin position="21"/>
        <end position="49"/>
    </location>
</feature>
<evidence type="ECO:0000256" key="7">
    <source>
        <dbReference type="ARBA" id="ARBA00023136"/>
    </source>
</evidence>
<feature type="transmembrane region" description="Helical" evidence="8">
    <location>
        <begin position="55"/>
        <end position="75"/>
    </location>
</feature>
<feature type="transmembrane region" description="Helical" evidence="8">
    <location>
        <begin position="140"/>
        <end position="163"/>
    </location>
</feature>
<dbReference type="GO" id="GO:0005774">
    <property type="term" value="C:vacuolar membrane"/>
    <property type="evidence" value="ECO:0007669"/>
    <property type="project" value="UniProtKB-SubCell"/>
</dbReference>
<feature type="transmembrane region" description="Helical" evidence="8">
    <location>
        <begin position="107"/>
        <end position="128"/>
    </location>
</feature>
<evidence type="ECO:0000256" key="8">
    <source>
        <dbReference type="RuleBase" id="RU361113"/>
    </source>
</evidence>
<evidence type="ECO:0000256" key="4">
    <source>
        <dbReference type="ARBA" id="ARBA00022692"/>
    </source>
</evidence>
<dbReference type="PANTHER" id="PTHR10981">
    <property type="entry name" value="BATTENIN"/>
    <property type="match status" value="1"/>
</dbReference>
<evidence type="ECO:0000313" key="9">
    <source>
        <dbReference type="EMBL" id="PTB62568.1"/>
    </source>
</evidence>
<dbReference type="OrthoDB" id="4849469at2759"/>
<evidence type="ECO:0000256" key="5">
    <source>
        <dbReference type="ARBA" id="ARBA00022970"/>
    </source>
</evidence>
<feature type="transmembrane region" description="Helical" evidence="8">
    <location>
        <begin position="82"/>
        <end position="101"/>
    </location>
</feature>